<keyword evidence="2" id="KW-1185">Reference proteome</keyword>
<dbReference type="EMBL" id="JBHLUE010000013">
    <property type="protein sequence ID" value="MFC0565903.1"/>
    <property type="molecule type" value="Genomic_DNA"/>
</dbReference>
<accession>A0ABV6NYP3</accession>
<proteinExistence type="predicted"/>
<dbReference type="Pfam" id="PF13707">
    <property type="entry name" value="RloB"/>
    <property type="match status" value="1"/>
</dbReference>
<gene>
    <name evidence="1" type="ORF">ACFFHU_17415</name>
</gene>
<dbReference type="InterPro" id="IPR025591">
    <property type="entry name" value="RloB"/>
</dbReference>
<evidence type="ECO:0000313" key="1">
    <source>
        <dbReference type="EMBL" id="MFC0565903.1"/>
    </source>
</evidence>
<comment type="caution">
    <text evidence="1">The sequence shown here is derived from an EMBL/GenBank/DDBJ whole genome shotgun (WGS) entry which is preliminary data.</text>
</comment>
<sequence length="170" mass="19414">MREQRRTVLIATNGESTERAYFSGLKQEFTTHRVMVVVERGSPLEVVRGAARRRDANDVDEAWAVCDVDQYRTQETDAAATANQVRLAWSNPCFEIWLLLHYVDCFGYVKNADEATEKLTRHIRNWDKTALDFDLFRTRVGAAVRRAKRLGEPPEANPSTAVWQVVEALS</sequence>
<dbReference type="Proteomes" id="UP001589894">
    <property type="component" value="Unassembled WGS sequence"/>
</dbReference>
<protein>
    <submittedName>
        <fullName evidence="1">RloB family protein</fullName>
    </submittedName>
</protein>
<reference evidence="1 2" key="1">
    <citation type="submission" date="2024-09" db="EMBL/GenBank/DDBJ databases">
        <authorList>
            <person name="Sun Q."/>
            <person name="Mori K."/>
        </authorList>
    </citation>
    <scope>NUCLEOTIDE SEQUENCE [LARGE SCALE GENOMIC DNA]</scope>
    <source>
        <strain evidence="1 2">TBRC 2205</strain>
    </source>
</reference>
<evidence type="ECO:0000313" key="2">
    <source>
        <dbReference type="Proteomes" id="UP001589894"/>
    </source>
</evidence>
<dbReference type="RefSeq" id="WP_377340200.1">
    <property type="nucleotide sequence ID" value="NZ_JBHLUE010000013.1"/>
</dbReference>
<name>A0ABV6NYP3_9ACTN</name>
<organism evidence="1 2">
    <name type="scientific">Plantactinospora siamensis</name>
    <dbReference type="NCBI Taxonomy" id="555372"/>
    <lineage>
        <taxon>Bacteria</taxon>
        <taxon>Bacillati</taxon>
        <taxon>Actinomycetota</taxon>
        <taxon>Actinomycetes</taxon>
        <taxon>Micromonosporales</taxon>
        <taxon>Micromonosporaceae</taxon>
        <taxon>Plantactinospora</taxon>
    </lineage>
</organism>